<proteinExistence type="predicted"/>
<protein>
    <submittedName>
        <fullName evidence="1">Uncharacterized protein</fullName>
    </submittedName>
</protein>
<gene>
    <name evidence="1" type="ORF">APAC_0046</name>
</gene>
<reference evidence="1" key="2">
    <citation type="submission" date="2019-09" db="EMBL/GenBank/DDBJ databases">
        <title>Taxonomic note: a critical rebuttal of the proposed division of the genus Arcobacter into six genera, emended descriptions of Arcobacter anaerophilus and the genus Arcobacter, and an assessment of genus-level boundaries for Epsilonproteobacteria using in silico genomic comparator tools.</title>
        <authorList>
            <person name="On S.L.W."/>
            <person name="Miller W.G."/>
            <person name="Biggs P."/>
            <person name="Cornelius A."/>
            <person name="Vandamme P."/>
        </authorList>
    </citation>
    <scope>NUCLEOTIDE SEQUENCE [LARGE SCALE GENOMIC DNA]</scope>
    <source>
        <strain evidence="1">LMG 26638</strain>
    </source>
</reference>
<accession>A0A5C2H2N7</accession>
<dbReference type="OrthoDB" id="9807941at2"/>
<dbReference type="KEGG" id="apai:APAC_0046"/>
<evidence type="ECO:0000313" key="2">
    <source>
        <dbReference type="Proteomes" id="UP000322726"/>
    </source>
</evidence>
<dbReference type="RefSeq" id="WP_130232193.1">
    <property type="nucleotide sequence ID" value="NZ_BMEF01000014.1"/>
</dbReference>
<keyword evidence="2" id="KW-1185">Reference proteome</keyword>
<name>A0A5C2H2N7_9BACT</name>
<reference evidence="1" key="1">
    <citation type="submission" date="2019-09" db="EMBL/GenBank/DDBJ databases">
        <title>Complete genome sequencing of four Arcobacter species reveals a diverse suite of mobile elements.</title>
        <authorList>
            <person name="Miller W.G."/>
            <person name="Yee E."/>
            <person name="Bono J.L."/>
        </authorList>
    </citation>
    <scope>NUCLEOTIDE SEQUENCE [LARGE SCALE GENOMIC DNA]</scope>
    <source>
        <strain evidence="1">LMG 26638</strain>
    </source>
</reference>
<dbReference type="AlphaFoldDB" id="A0A5C2H2N7"/>
<dbReference type="Proteomes" id="UP000322726">
    <property type="component" value="Chromosome"/>
</dbReference>
<evidence type="ECO:0000313" key="1">
    <source>
        <dbReference type="EMBL" id="QEP33217.1"/>
    </source>
</evidence>
<dbReference type="EMBL" id="CP035928">
    <property type="protein sequence ID" value="QEP33217.1"/>
    <property type="molecule type" value="Genomic_DNA"/>
</dbReference>
<sequence>MLEIASLIVINLLIAFAIGTVFGYVIAKGTSYKEVQNDNQSKNKTQSKRFPNSGVNPIFKKSSNLDNKPLVISSPKPSGKDNLKKIKGITNKIENDLNTLGIYHFEQIASWSSKNCDWIESFLLEPGCAKNNQWVEQAKILKSGKETIYSQKVENGEINVG</sequence>
<organism evidence="1 2">
    <name type="scientific">Malaciobacter pacificus</name>
    <dbReference type="NCBI Taxonomy" id="1080223"/>
    <lineage>
        <taxon>Bacteria</taxon>
        <taxon>Pseudomonadati</taxon>
        <taxon>Campylobacterota</taxon>
        <taxon>Epsilonproteobacteria</taxon>
        <taxon>Campylobacterales</taxon>
        <taxon>Arcobacteraceae</taxon>
        <taxon>Malaciobacter</taxon>
    </lineage>
</organism>